<dbReference type="Pfam" id="PF07683">
    <property type="entry name" value="CobW_C"/>
    <property type="match status" value="1"/>
</dbReference>
<evidence type="ECO:0000259" key="7">
    <source>
        <dbReference type="SMART" id="SM00833"/>
    </source>
</evidence>
<comment type="catalytic activity">
    <reaction evidence="6">
        <text>GTP + H2O = GDP + phosphate + H(+)</text>
        <dbReference type="Rhea" id="RHEA:19669"/>
        <dbReference type="ChEBI" id="CHEBI:15377"/>
        <dbReference type="ChEBI" id="CHEBI:15378"/>
        <dbReference type="ChEBI" id="CHEBI:37565"/>
        <dbReference type="ChEBI" id="CHEBI:43474"/>
        <dbReference type="ChEBI" id="CHEBI:58189"/>
    </reaction>
    <physiologicalReaction direction="left-to-right" evidence="6">
        <dbReference type="Rhea" id="RHEA:19670"/>
    </physiologicalReaction>
</comment>
<evidence type="ECO:0000313" key="9">
    <source>
        <dbReference type="Proteomes" id="UP000252023"/>
    </source>
</evidence>
<accession>A0A344PHY6</accession>
<name>A0A344PHY6_9RHOB</name>
<feature type="domain" description="CobW C-terminal" evidence="7">
    <location>
        <begin position="209"/>
        <end position="293"/>
    </location>
</feature>
<dbReference type="Proteomes" id="UP000252023">
    <property type="component" value="Chromosome"/>
</dbReference>
<dbReference type="Gene3D" id="3.30.1220.10">
    <property type="entry name" value="CobW-like, C-terminal domain"/>
    <property type="match status" value="1"/>
</dbReference>
<dbReference type="PANTHER" id="PTHR13748:SF62">
    <property type="entry name" value="COBW DOMAIN-CONTAINING PROTEIN"/>
    <property type="match status" value="1"/>
</dbReference>
<dbReference type="GO" id="GO:0016787">
    <property type="term" value="F:hydrolase activity"/>
    <property type="evidence" value="ECO:0007669"/>
    <property type="project" value="UniProtKB-KW"/>
</dbReference>
<evidence type="ECO:0000313" key="8">
    <source>
        <dbReference type="EMBL" id="AXC48991.1"/>
    </source>
</evidence>
<dbReference type="Pfam" id="PF02492">
    <property type="entry name" value="cobW"/>
    <property type="match status" value="1"/>
</dbReference>
<reference evidence="9" key="1">
    <citation type="submission" date="2018-07" db="EMBL/GenBank/DDBJ databases">
        <title>Genome sequencing of Paracoccus sp. SC2-6.</title>
        <authorList>
            <person name="Heo J."/>
            <person name="Kim S.-J."/>
            <person name="Kwon S.-W."/>
        </authorList>
    </citation>
    <scope>NUCLEOTIDE SEQUENCE [LARGE SCALE GENOMIC DNA]</scope>
    <source>
        <strain evidence="9">SC2-6</strain>
    </source>
</reference>
<dbReference type="InterPro" id="IPR027417">
    <property type="entry name" value="P-loop_NTPase"/>
</dbReference>
<dbReference type="InterPro" id="IPR051316">
    <property type="entry name" value="Zinc-reg_GTPase_activator"/>
</dbReference>
<sequence>MTPLPINVICGYLGAGKTTLLNELLAGATQRIAVMVNDFGAVQIDAGLIAGASGGVLQLTNGCVCCSMDGDLFRAFDRVFAMRDSIDRLVIEASGVAEPQRLTSIAHAEPDLDCQRVVTVACAESFAARLADPRIARVLEAQVAGADVVLLSRLDRIDTAAEGGVRSLIAALNTEAKILGRTEMSGSVLAGTHLRPRAVLRSAPHDATFRSVVVTLDRPVDRAAFRAWFAAAPTRLHRAKGFVRFAGEPGTFLFQFASGELELTSRSVEAGVGIFLGPDLSRAHIDFSRTEVSAL</sequence>
<dbReference type="KEGG" id="pars:DRW48_04135"/>
<dbReference type="InterPro" id="IPR003495">
    <property type="entry name" value="CobW/HypB/UreG_nucleotide-bd"/>
</dbReference>
<keyword evidence="9" id="KW-1185">Reference proteome</keyword>
<proteinExistence type="inferred from homology"/>
<evidence type="ECO:0000256" key="4">
    <source>
        <dbReference type="ARBA" id="ARBA00034320"/>
    </source>
</evidence>
<dbReference type="AlphaFoldDB" id="A0A344PHY6"/>
<dbReference type="OrthoDB" id="9808822at2"/>
<keyword evidence="2" id="KW-0378">Hydrolase</keyword>
<dbReference type="InterPro" id="IPR036627">
    <property type="entry name" value="CobW-likC_sf"/>
</dbReference>
<keyword evidence="1" id="KW-0547">Nucleotide-binding</keyword>
<dbReference type="CDD" id="cd03112">
    <property type="entry name" value="CobW-like"/>
    <property type="match status" value="1"/>
</dbReference>
<evidence type="ECO:0000256" key="5">
    <source>
        <dbReference type="ARBA" id="ARBA00045658"/>
    </source>
</evidence>
<evidence type="ECO:0000256" key="2">
    <source>
        <dbReference type="ARBA" id="ARBA00022801"/>
    </source>
</evidence>
<organism evidence="8 9">
    <name type="scientific">Paracoccus suum</name>
    <dbReference type="NCBI Taxonomy" id="2259340"/>
    <lineage>
        <taxon>Bacteria</taxon>
        <taxon>Pseudomonadati</taxon>
        <taxon>Pseudomonadota</taxon>
        <taxon>Alphaproteobacteria</taxon>
        <taxon>Rhodobacterales</taxon>
        <taxon>Paracoccaceae</taxon>
        <taxon>Paracoccus</taxon>
    </lineage>
</organism>
<protein>
    <submittedName>
        <fullName evidence="8">GTP-binding protein</fullName>
    </submittedName>
</protein>
<evidence type="ECO:0000256" key="1">
    <source>
        <dbReference type="ARBA" id="ARBA00022741"/>
    </source>
</evidence>
<dbReference type="SUPFAM" id="SSF52540">
    <property type="entry name" value="P-loop containing nucleoside triphosphate hydrolases"/>
    <property type="match status" value="1"/>
</dbReference>
<evidence type="ECO:0000256" key="3">
    <source>
        <dbReference type="ARBA" id="ARBA00023186"/>
    </source>
</evidence>
<dbReference type="GO" id="GO:0000166">
    <property type="term" value="F:nucleotide binding"/>
    <property type="evidence" value="ECO:0007669"/>
    <property type="project" value="UniProtKB-KW"/>
</dbReference>
<dbReference type="SMART" id="SM00833">
    <property type="entry name" value="CobW_C"/>
    <property type="match status" value="1"/>
</dbReference>
<comment type="similarity">
    <text evidence="4">Belongs to the SIMIBI class G3E GTPase family. ZNG1 subfamily.</text>
</comment>
<evidence type="ECO:0000256" key="6">
    <source>
        <dbReference type="ARBA" id="ARBA00049117"/>
    </source>
</evidence>
<dbReference type="EMBL" id="CP030918">
    <property type="protein sequence ID" value="AXC48991.1"/>
    <property type="molecule type" value="Genomic_DNA"/>
</dbReference>
<dbReference type="Gene3D" id="3.40.50.300">
    <property type="entry name" value="P-loop containing nucleotide triphosphate hydrolases"/>
    <property type="match status" value="1"/>
</dbReference>
<dbReference type="RefSeq" id="WP_114075310.1">
    <property type="nucleotide sequence ID" value="NZ_CP030918.1"/>
</dbReference>
<dbReference type="InterPro" id="IPR011629">
    <property type="entry name" value="CobW-like_C"/>
</dbReference>
<dbReference type="PANTHER" id="PTHR13748">
    <property type="entry name" value="COBW-RELATED"/>
    <property type="match status" value="1"/>
</dbReference>
<comment type="function">
    <text evidence="5">Zinc chaperone that directly transfers zinc cofactor to target proteins, thereby activating them. Zinc is transferred from the CXCC motif in the GTPase domain to the zinc binding site in target proteins in a process requiring GTP hydrolysis.</text>
</comment>
<dbReference type="SUPFAM" id="SSF90002">
    <property type="entry name" value="Hypothetical protein YjiA, C-terminal domain"/>
    <property type="match status" value="1"/>
</dbReference>
<gene>
    <name evidence="8" type="ORF">DRW48_04135</name>
</gene>
<dbReference type="GO" id="GO:0005737">
    <property type="term" value="C:cytoplasm"/>
    <property type="evidence" value="ECO:0007669"/>
    <property type="project" value="TreeGrafter"/>
</dbReference>
<keyword evidence="3" id="KW-0143">Chaperone</keyword>